<organism evidence="2 3">
    <name type="scientific">Trifolium medium</name>
    <dbReference type="NCBI Taxonomy" id="97028"/>
    <lineage>
        <taxon>Eukaryota</taxon>
        <taxon>Viridiplantae</taxon>
        <taxon>Streptophyta</taxon>
        <taxon>Embryophyta</taxon>
        <taxon>Tracheophyta</taxon>
        <taxon>Spermatophyta</taxon>
        <taxon>Magnoliopsida</taxon>
        <taxon>eudicotyledons</taxon>
        <taxon>Gunneridae</taxon>
        <taxon>Pentapetalae</taxon>
        <taxon>rosids</taxon>
        <taxon>fabids</taxon>
        <taxon>Fabales</taxon>
        <taxon>Fabaceae</taxon>
        <taxon>Papilionoideae</taxon>
        <taxon>50 kb inversion clade</taxon>
        <taxon>NPAAA clade</taxon>
        <taxon>Hologalegina</taxon>
        <taxon>IRL clade</taxon>
        <taxon>Trifolieae</taxon>
        <taxon>Trifolium</taxon>
    </lineage>
</organism>
<accession>A0A392UIJ0</accession>
<keyword evidence="3" id="KW-1185">Reference proteome</keyword>
<name>A0A392UIJ0_9FABA</name>
<proteinExistence type="predicted"/>
<sequence length="43" mass="4315">MDLEEETGCKRGSSSIAGAGARGGRGRVCSKVEEGGGAFLRDG</sequence>
<evidence type="ECO:0000313" key="2">
    <source>
        <dbReference type="EMBL" id="MCI72444.1"/>
    </source>
</evidence>
<dbReference type="AlphaFoldDB" id="A0A392UIJ0"/>
<reference evidence="2 3" key="1">
    <citation type="journal article" date="2018" name="Front. Plant Sci.">
        <title>Red Clover (Trifolium pratense) and Zigzag Clover (T. medium) - A Picture of Genomic Similarities and Differences.</title>
        <authorList>
            <person name="Dluhosova J."/>
            <person name="Istvanek J."/>
            <person name="Nedelnik J."/>
            <person name="Repkova J."/>
        </authorList>
    </citation>
    <scope>NUCLEOTIDE SEQUENCE [LARGE SCALE GENOMIC DNA]</scope>
    <source>
        <strain evidence="3">cv. 10/8</strain>
        <tissue evidence="2">Leaf</tissue>
    </source>
</reference>
<dbReference type="Proteomes" id="UP000265520">
    <property type="component" value="Unassembled WGS sequence"/>
</dbReference>
<dbReference type="EMBL" id="LXQA010818248">
    <property type="protein sequence ID" value="MCI72444.1"/>
    <property type="molecule type" value="Genomic_DNA"/>
</dbReference>
<evidence type="ECO:0000313" key="3">
    <source>
        <dbReference type="Proteomes" id="UP000265520"/>
    </source>
</evidence>
<feature type="region of interest" description="Disordered" evidence="1">
    <location>
        <begin position="1"/>
        <end position="28"/>
    </location>
</feature>
<comment type="caution">
    <text evidence="2">The sequence shown here is derived from an EMBL/GenBank/DDBJ whole genome shotgun (WGS) entry which is preliminary data.</text>
</comment>
<protein>
    <submittedName>
        <fullName evidence="2">Uncharacterized protein</fullName>
    </submittedName>
</protein>
<evidence type="ECO:0000256" key="1">
    <source>
        <dbReference type="SAM" id="MobiDB-lite"/>
    </source>
</evidence>